<gene>
    <name evidence="1" type="ORF">CYMTET_13563</name>
</gene>
<evidence type="ECO:0000313" key="2">
    <source>
        <dbReference type="Proteomes" id="UP001190700"/>
    </source>
</evidence>
<dbReference type="AlphaFoldDB" id="A0AAE0GI54"/>
<sequence>MSAIPLRQAKHYPNVVVKELFDTYPMSDPTLHEHMEITVRIPCDFTDGQNSVVLTSTDLEDLFREKWRMSHHWTPETPSLPGKINFKKAKVRKIVKQGRIVDRTPEKSHTRMNLYNLRIVDNERRKLINTTRVFRAGQKAHTFEDYDYPLMHIADTQDDIVIFECRDNEEEEEEYHFDLSSLKFYDENSCSGYIYKTPVPGYKPQAVIAMTSEDTLHTLQTLLRCTDIVDFGTYDPLQYREWLSDVNNQDLALGTIRLPLDLCQNCISAAGRYVQRADDGKHDLTTLTIKLVPSSKKQESEPEGSMALVLTADVTFSEIY</sequence>
<protein>
    <submittedName>
        <fullName evidence="1">Uncharacterized protein</fullName>
    </submittedName>
</protein>
<dbReference type="EMBL" id="LGRX02005404">
    <property type="protein sequence ID" value="KAK3278501.1"/>
    <property type="molecule type" value="Genomic_DNA"/>
</dbReference>
<dbReference type="Proteomes" id="UP001190700">
    <property type="component" value="Unassembled WGS sequence"/>
</dbReference>
<keyword evidence="2" id="KW-1185">Reference proteome</keyword>
<name>A0AAE0GI54_9CHLO</name>
<reference evidence="1 2" key="1">
    <citation type="journal article" date="2015" name="Genome Biol. Evol.">
        <title>Comparative Genomics of a Bacterivorous Green Alga Reveals Evolutionary Causalities and Consequences of Phago-Mixotrophic Mode of Nutrition.</title>
        <authorList>
            <person name="Burns J.A."/>
            <person name="Paasch A."/>
            <person name="Narechania A."/>
            <person name="Kim E."/>
        </authorList>
    </citation>
    <scope>NUCLEOTIDE SEQUENCE [LARGE SCALE GENOMIC DNA]</scope>
    <source>
        <strain evidence="1 2">PLY_AMNH</strain>
    </source>
</reference>
<proteinExistence type="predicted"/>
<comment type="caution">
    <text evidence="1">The sequence shown here is derived from an EMBL/GenBank/DDBJ whole genome shotgun (WGS) entry which is preliminary data.</text>
</comment>
<organism evidence="1 2">
    <name type="scientific">Cymbomonas tetramitiformis</name>
    <dbReference type="NCBI Taxonomy" id="36881"/>
    <lineage>
        <taxon>Eukaryota</taxon>
        <taxon>Viridiplantae</taxon>
        <taxon>Chlorophyta</taxon>
        <taxon>Pyramimonadophyceae</taxon>
        <taxon>Pyramimonadales</taxon>
        <taxon>Pyramimonadaceae</taxon>
        <taxon>Cymbomonas</taxon>
    </lineage>
</organism>
<accession>A0AAE0GI54</accession>
<evidence type="ECO:0000313" key="1">
    <source>
        <dbReference type="EMBL" id="KAK3278501.1"/>
    </source>
</evidence>